<name>A0A9Q0KNC1_9MAGN</name>
<evidence type="ECO:0000313" key="1">
    <source>
        <dbReference type="EMBL" id="KAJ4973326.1"/>
    </source>
</evidence>
<dbReference type="EMBL" id="JAMYWD010000004">
    <property type="protein sequence ID" value="KAJ4973326.1"/>
    <property type="molecule type" value="Genomic_DNA"/>
</dbReference>
<dbReference type="Proteomes" id="UP001141806">
    <property type="component" value="Unassembled WGS sequence"/>
</dbReference>
<sequence>MKFLSLHVSYSELFLVSASLTRRLCLASKSVSISKRTPHPPLSLSLPLPLSLSLSPIVHTRSIFSPSIQAMTKIQTLSSKKEYPKKNTNQGIHGLEFSVAMQPLQSYLNH</sequence>
<reference evidence="1" key="1">
    <citation type="journal article" date="2023" name="Plant J.">
        <title>The genome of the king protea, Protea cynaroides.</title>
        <authorList>
            <person name="Chang J."/>
            <person name="Duong T.A."/>
            <person name="Schoeman C."/>
            <person name="Ma X."/>
            <person name="Roodt D."/>
            <person name="Barker N."/>
            <person name="Li Z."/>
            <person name="Van de Peer Y."/>
            <person name="Mizrachi E."/>
        </authorList>
    </citation>
    <scope>NUCLEOTIDE SEQUENCE</scope>
    <source>
        <tissue evidence="1">Young leaves</tissue>
    </source>
</reference>
<organism evidence="1 2">
    <name type="scientific">Protea cynaroides</name>
    <dbReference type="NCBI Taxonomy" id="273540"/>
    <lineage>
        <taxon>Eukaryota</taxon>
        <taxon>Viridiplantae</taxon>
        <taxon>Streptophyta</taxon>
        <taxon>Embryophyta</taxon>
        <taxon>Tracheophyta</taxon>
        <taxon>Spermatophyta</taxon>
        <taxon>Magnoliopsida</taxon>
        <taxon>Proteales</taxon>
        <taxon>Proteaceae</taxon>
        <taxon>Protea</taxon>
    </lineage>
</organism>
<evidence type="ECO:0000313" key="2">
    <source>
        <dbReference type="Proteomes" id="UP001141806"/>
    </source>
</evidence>
<dbReference type="AlphaFoldDB" id="A0A9Q0KNC1"/>
<accession>A0A9Q0KNC1</accession>
<gene>
    <name evidence="1" type="ORF">NE237_006500</name>
</gene>
<protein>
    <submittedName>
        <fullName evidence="1">Uncharacterized protein</fullName>
    </submittedName>
</protein>
<keyword evidence="2" id="KW-1185">Reference proteome</keyword>
<proteinExistence type="predicted"/>
<comment type="caution">
    <text evidence="1">The sequence shown here is derived from an EMBL/GenBank/DDBJ whole genome shotgun (WGS) entry which is preliminary data.</text>
</comment>